<feature type="transmembrane region" description="Helical" evidence="10">
    <location>
        <begin position="94"/>
        <end position="112"/>
    </location>
</feature>
<reference evidence="15 16" key="1">
    <citation type="submission" date="2020-06" db="EMBL/GenBank/DDBJ databases">
        <title>Genome sequence of Paramixta manurensis strain PD-1.</title>
        <authorList>
            <person name="Lee C.W."/>
            <person name="Kim J."/>
        </authorList>
    </citation>
    <scope>NUCLEOTIDE SEQUENCE [LARGE SCALE GENOMIC DNA]</scope>
    <source>
        <strain evidence="15 16">PD-1</strain>
    </source>
</reference>
<protein>
    <recommendedName>
        <fullName evidence="4">diguanylate cyclase</fullName>
        <ecNumber evidence="4">2.7.7.65</ecNumber>
    </recommendedName>
</protein>
<comment type="cofactor">
    <cofactor evidence="1">
        <name>Mg(2+)</name>
        <dbReference type="ChEBI" id="CHEBI:18420"/>
    </cofactor>
</comment>
<evidence type="ECO:0000256" key="9">
    <source>
        <dbReference type="ARBA" id="ARBA00034247"/>
    </source>
</evidence>
<dbReference type="SUPFAM" id="SSF141868">
    <property type="entry name" value="EAL domain-like"/>
    <property type="match status" value="1"/>
</dbReference>
<sequence length="1003" mass="111953">MTTDTLSSPRPYWQTFSQALRLGALSFILTLFCLSLIAADGQLSPIWFPTTLITVVVFRASSRAIPWLVLGCMAGLLLASAIIIAPSITSLKYAAVNLLQGLAGGYLLRLLLNRNAPLNSLLNWSKMAVAVGLFTPLLGALLALWWLPKSGSGALSFFNTWVIAEIIGMLALGPVCLLWQPDDVKAKVRQTLLLETLLTLLITLTLCFCALRFLPWPYTFVIVILFWSAIRLPRLEALVVFLATIAMMALMLVHGLMPMPPPVHTSSRLWLAPWLPFLLVLLPGHIMAQVMHSFREERKHISESEARFRNAMEYSAIGMALVSPSGVWLQANQALCRLLGYRQDELRDLTFQQITHPDDLYVDLQQLEALLAGEINSYTLEKRYLHKEGQVVWALLAVSLVRDAEHQPLYFISQIEDITELKQTEDVNRKLMERITLTNEALFQEKERMLITLDSIGEAVISTDEDLRVTFMNPVAEKMSGWTQRHAAGKPLREILHITQGREGPEMENLLLCALPESKTSPNLDRDLVLHNHVGEQFDIHYSITPLKTLAGDNIGSVMVIQDVSESREMMKHLSYSASHDMLTRLPNRVNFEHQLKRLLHSANELAHQHLLAFIDLDRFKAVNDTAGHAAGDALLRDLAELMQRSLRSSDFLARLGGDEFGLLLPDCDIDNGREIVQRIVNAINDFRFLWEGRLYRIGASAGLTCIHHDNSSASEVMAQADLACYNAKHSGRGQLAFYEARLQSDKHAQTNQQESEKIIQENPLRLVAWAVAPPRKTQAISFYLLDAQSHTHDGVLVEATALRASLQDDSALILLDRKLLETFFNDYAADIARKGLTVALPLSTAALRDKNFVDQLCQNIAAHALPASQLLFSVDSEAVLTQHPDLRYHYRRLQALGCRLILRECGRNLDIFQQLHSGDIDYLLFSADLVANVHCNLMDEMLVSIIHGHASRLNIATIAGPIELPIALTTLAAIGVDGAWGEAIASREALRPLLSNGYFAIK</sequence>
<evidence type="ECO:0000259" key="11">
    <source>
        <dbReference type="PROSITE" id="PS50112"/>
    </source>
</evidence>
<feature type="transmembrane region" description="Helical" evidence="10">
    <location>
        <begin position="44"/>
        <end position="60"/>
    </location>
</feature>
<dbReference type="NCBIfam" id="TIGR00229">
    <property type="entry name" value="sensory_box"/>
    <property type="match status" value="2"/>
</dbReference>
<dbReference type="EMBL" id="CP054212">
    <property type="protein sequence ID" value="QKJ87797.1"/>
    <property type="molecule type" value="Genomic_DNA"/>
</dbReference>
<dbReference type="Gene3D" id="3.20.20.450">
    <property type="entry name" value="EAL domain"/>
    <property type="match status" value="1"/>
</dbReference>
<dbReference type="InterPro" id="IPR035919">
    <property type="entry name" value="EAL_sf"/>
</dbReference>
<dbReference type="RefSeq" id="WP_173634714.1">
    <property type="nucleotide sequence ID" value="NZ_CP054212.1"/>
</dbReference>
<evidence type="ECO:0000256" key="8">
    <source>
        <dbReference type="ARBA" id="ARBA00023136"/>
    </source>
</evidence>
<dbReference type="AlphaFoldDB" id="A0A6M8UHB6"/>
<gene>
    <name evidence="15" type="ORF">PMPD1_2860</name>
</gene>
<dbReference type="Gene3D" id="3.30.450.20">
    <property type="entry name" value="PAS domain"/>
    <property type="match status" value="2"/>
</dbReference>
<dbReference type="InterPro" id="IPR043128">
    <property type="entry name" value="Rev_trsase/Diguanyl_cyclase"/>
</dbReference>
<evidence type="ECO:0000256" key="10">
    <source>
        <dbReference type="SAM" id="Phobius"/>
    </source>
</evidence>
<dbReference type="InterPro" id="IPR000160">
    <property type="entry name" value="GGDEF_dom"/>
</dbReference>
<dbReference type="GO" id="GO:0005886">
    <property type="term" value="C:plasma membrane"/>
    <property type="evidence" value="ECO:0007669"/>
    <property type="project" value="UniProtKB-SubCell"/>
</dbReference>
<dbReference type="KEGG" id="pmak:PMPD1_2860"/>
<evidence type="ECO:0000313" key="16">
    <source>
        <dbReference type="Proteomes" id="UP000505325"/>
    </source>
</evidence>
<name>A0A6M8UHB6_9GAMM</name>
<dbReference type="InterPro" id="IPR000014">
    <property type="entry name" value="PAS"/>
</dbReference>
<feature type="transmembrane region" description="Helical" evidence="10">
    <location>
        <begin position="191"/>
        <end position="208"/>
    </location>
</feature>
<dbReference type="SMART" id="SM00091">
    <property type="entry name" value="PAS"/>
    <property type="match status" value="2"/>
</dbReference>
<dbReference type="SUPFAM" id="SSF55073">
    <property type="entry name" value="Nucleotide cyclase"/>
    <property type="match status" value="1"/>
</dbReference>
<dbReference type="PANTHER" id="PTHR44757">
    <property type="entry name" value="DIGUANYLATE CYCLASE DGCP"/>
    <property type="match status" value="1"/>
</dbReference>
<evidence type="ECO:0000259" key="12">
    <source>
        <dbReference type="PROSITE" id="PS50113"/>
    </source>
</evidence>
<evidence type="ECO:0000259" key="14">
    <source>
        <dbReference type="PROSITE" id="PS50887"/>
    </source>
</evidence>
<dbReference type="EC" id="2.7.7.65" evidence="4"/>
<dbReference type="InterPro" id="IPR013656">
    <property type="entry name" value="PAS_4"/>
</dbReference>
<evidence type="ECO:0000256" key="4">
    <source>
        <dbReference type="ARBA" id="ARBA00012528"/>
    </source>
</evidence>
<dbReference type="Pfam" id="PF08448">
    <property type="entry name" value="PAS_4"/>
    <property type="match status" value="1"/>
</dbReference>
<keyword evidence="8 10" id="KW-0472">Membrane</keyword>
<dbReference type="CDD" id="cd00130">
    <property type="entry name" value="PAS"/>
    <property type="match status" value="2"/>
</dbReference>
<dbReference type="InterPro" id="IPR000700">
    <property type="entry name" value="PAS-assoc_C"/>
</dbReference>
<keyword evidence="6 10" id="KW-0812">Transmembrane</keyword>
<comment type="subcellular location">
    <subcellularLocation>
        <location evidence="2">Cell membrane</location>
        <topology evidence="2">Multi-pass membrane protein</topology>
    </subcellularLocation>
</comment>
<organism evidence="15 16">
    <name type="scientific">Paramixta manurensis</name>
    <dbReference type="NCBI Taxonomy" id="2740817"/>
    <lineage>
        <taxon>Bacteria</taxon>
        <taxon>Pseudomonadati</taxon>
        <taxon>Pseudomonadota</taxon>
        <taxon>Gammaproteobacteria</taxon>
        <taxon>Enterobacterales</taxon>
        <taxon>Erwiniaceae</taxon>
        <taxon>Paramixta</taxon>
    </lineage>
</organism>
<feature type="domain" description="EAL" evidence="13">
    <location>
        <begin position="749"/>
        <end position="1003"/>
    </location>
</feature>
<dbReference type="SUPFAM" id="SSF55785">
    <property type="entry name" value="PYP-like sensor domain (PAS domain)"/>
    <property type="match status" value="2"/>
</dbReference>
<dbReference type="SMART" id="SM00052">
    <property type="entry name" value="EAL"/>
    <property type="match status" value="1"/>
</dbReference>
<dbReference type="PROSITE" id="PS50112">
    <property type="entry name" value="PAS"/>
    <property type="match status" value="2"/>
</dbReference>
<dbReference type="InterPro" id="IPR029787">
    <property type="entry name" value="Nucleotide_cyclase"/>
</dbReference>
<dbReference type="CDD" id="cd01949">
    <property type="entry name" value="GGDEF"/>
    <property type="match status" value="1"/>
</dbReference>
<keyword evidence="7 10" id="KW-1133">Transmembrane helix</keyword>
<evidence type="ECO:0000256" key="1">
    <source>
        <dbReference type="ARBA" id="ARBA00001946"/>
    </source>
</evidence>
<dbReference type="InterPro" id="IPR001610">
    <property type="entry name" value="PAC"/>
</dbReference>
<comment type="pathway">
    <text evidence="3">Purine metabolism; 3',5'-cyclic di-GMP biosynthesis.</text>
</comment>
<feature type="transmembrane region" description="Helical" evidence="10">
    <location>
        <begin position="124"/>
        <end position="146"/>
    </location>
</feature>
<feature type="transmembrane region" description="Helical" evidence="10">
    <location>
        <begin position="67"/>
        <end position="88"/>
    </location>
</feature>
<dbReference type="SMART" id="SM00267">
    <property type="entry name" value="GGDEF"/>
    <property type="match status" value="1"/>
</dbReference>
<proteinExistence type="predicted"/>
<feature type="domain" description="PAC" evidence="12">
    <location>
        <begin position="378"/>
        <end position="430"/>
    </location>
</feature>
<feature type="transmembrane region" description="Helical" evidence="10">
    <location>
        <begin position="158"/>
        <end position="179"/>
    </location>
</feature>
<dbReference type="Pfam" id="PF08447">
    <property type="entry name" value="PAS_3"/>
    <property type="match status" value="1"/>
</dbReference>
<dbReference type="InterPro" id="IPR013655">
    <property type="entry name" value="PAS_fold_3"/>
</dbReference>
<accession>A0A6M8UHB6</accession>
<comment type="catalytic activity">
    <reaction evidence="9">
        <text>2 GTP = 3',3'-c-di-GMP + 2 diphosphate</text>
        <dbReference type="Rhea" id="RHEA:24898"/>
        <dbReference type="ChEBI" id="CHEBI:33019"/>
        <dbReference type="ChEBI" id="CHEBI:37565"/>
        <dbReference type="ChEBI" id="CHEBI:58805"/>
        <dbReference type="EC" id="2.7.7.65"/>
    </reaction>
</comment>
<dbReference type="Proteomes" id="UP000505325">
    <property type="component" value="Chromosome"/>
</dbReference>
<evidence type="ECO:0000256" key="2">
    <source>
        <dbReference type="ARBA" id="ARBA00004651"/>
    </source>
</evidence>
<dbReference type="Pfam" id="PF00990">
    <property type="entry name" value="GGDEF"/>
    <property type="match status" value="1"/>
</dbReference>
<evidence type="ECO:0000256" key="6">
    <source>
        <dbReference type="ARBA" id="ARBA00022692"/>
    </source>
</evidence>
<feature type="transmembrane region" description="Helical" evidence="10">
    <location>
        <begin position="237"/>
        <end position="257"/>
    </location>
</feature>
<dbReference type="PROSITE" id="PS50887">
    <property type="entry name" value="GGDEF"/>
    <property type="match status" value="1"/>
</dbReference>
<dbReference type="InterPro" id="IPR001633">
    <property type="entry name" value="EAL_dom"/>
</dbReference>
<evidence type="ECO:0000313" key="15">
    <source>
        <dbReference type="EMBL" id="QKJ87797.1"/>
    </source>
</evidence>
<feature type="domain" description="GGDEF" evidence="14">
    <location>
        <begin position="608"/>
        <end position="741"/>
    </location>
</feature>
<dbReference type="PROSITE" id="PS50113">
    <property type="entry name" value="PAC"/>
    <property type="match status" value="1"/>
</dbReference>
<feature type="transmembrane region" description="Helical" evidence="10">
    <location>
        <begin position="20"/>
        <end position="38"/>
    </location>
</feature>
<evidence type="ECO:0000256" key="3">
    <source>
        <dbReference type="ARBA" id="ARBA00004665"/>
    </source>
</evidence>
<dbReference type="Pfam" id="PF05231">
    <property type="entry name" value="MASE1"/>
    <property type="match status" value="1"/>
</dbReference>
<evidence type="ECO:0000256" key="7">
    <source>
        <dbReference type="ARBA" id="ARBA00022989"/>
    </source>
</evidence>
<dbReference type="PROSITE" id="PS50883">
    <property type="entry name" value="EAL"/>
    <property type="match status" value="1"/>
</dbReference>
<keyword evidence="5" id="KW-1003">Cell membrane</keyword>
<dbReference type="Gene3D" id="3.30.70.270">
    <property type="match status" value="1"/>
</dbReference>
<dbReference type="FunFam" id="3.30.70.270:FF:000001">
    <property type="entry name" value="Diguanylate cyclase domain protein"/>
    <property type="match status" value="1"/>
</dbReference>
<feature type="transmembrane region" description="Helical" evidence="10">
    <location>
        <begin position="269"/>
        <end position="290"/>
    </location>
</feature>
<feature type="domain" description="PAS" evidence="11">
    <location>
        <begin position="304"/>
        <end position="374"/>
    </location>
</feature>
<keyword evidence="16" id="KW-1185">Reference proteome</keyword>
<dbReference type="InterPro" id="IPR035965">
    <property type="entry name" value="PAS-like_dom_sf"/>
</dbReference>
<dbReference type="PANTHER" id="PTHR44757:SF4">
    <property type="entry name" value="DIGUANYLATE CYCLASE DGCE-RELATED"/>
    <property type="match status" value="1"/>
</dbReference>
<dbReference type="InterPro" id="IPR007895">
    <property type="entry name" value="MASE1"/>
</dbReference>
<evidence type="ECO:0000256" key="5">
    <source>
        <dbReference type="ARBA" id="ARBA00022475"/>
    </source>
</evidence>
<dbReference type="GO" id="GO:0052621">
    <property type="term" value="F:diguanylate cyclase activity"/>
    <property type="evidence" value="ECO:0007669"/>
    <property type="project" value="UniProtKB-EC"/>
</dbReference>
<dbReference type="InterPro" id="IPR052155">
    <property type="entry name" value="Biofilm_reg_signaling"/>
</dbReference>
<evidence type="ECO:0000259" key="13">
    <source>
        <dbReference type="PROSITE" id="PS50883"/>
    </source>
</evidence>
<feature type="domain" description="PAS" evidence="11">
    <location>
        <begin position="445"/>
        <end position="497"/>
    </location>
</feature>
<dbReference type="NCBIfam" id="TIGR00254">
    <property type="entry name" value="GGDEF"/>
    <property type="match status" value="1"/>
</dbReference>
<dbReference type="SMART" id="SM00086">
    <property type="entry name" value="PAC"/>
    <property type="match status" value="2"/>
</dbReference>
<dbReference type="Pfam" id="PF00563">
    <property type="entry name" value="EAL"/>
    <property type="match status" value="1"/>
</dbReference>